<dbReference type="GO" id="GO:0008270">
    <property type="term" value="F:zinc ion binding"/>
    <property type="evidence" value="ECO:0007669"/>
    <property type="project" value="UniProtKB-KW"/>
</dbReference>
<evidence type="ECO:0000256" key="1">
    <source>
        <dbReference type="ARBA" id="ARBA00004123"/>
    </source>
</evidence>
<feature type="region of interest" description="Disordered" evidence="6">
    <location>
        <begin position="129"/>
        <end position="152"/>
    </location>
</feature>
<dbReference type="InterPro" id="IPR007021">
    <property type="entry name" value="DUF659"/>
</dbReference>
<reference evidence="8" key="1">
    <citation type="submission" date="2022-07" db="EMBL/GenBank/DDBJ databases">
        <title>The genome of Lyophyllum shimeji provides insight into the initial evolution of ectomycorrhizal fungal genome.</title>
        <authorList>
            <person name="Kobayashi Y."/>
            <person name="Shibata T."/>
            <person name="Hirakawa H."/>
            <person name="Shigenobu S."/>
            <person name="Nishiyama T."/>
            <person name="Yamada A."/>
            <person name="Hasebe M."/>
            <person name="Kawaguchi M."/>
        </authorList>
    </citation>
    <scope>NUCLEOTIDE SEQUENCE</scope>
    <source>
        <strain evidence="8">AT787</strain>
    </source>
</reference>
<accession>A0A9P3Q128</accession>
<keyword evidence="2" id="KW-0479">Metal-binding</keyword>
<keyword evidence="3" id="KW-0863">Zinc-finger</keyword>
<dbReference type="InterPro" id="IPR052035">
    <property type="entry name" value="ZnF_BED_domain_contain"/>
</dbReference>
<dbReference type="InterPro" id="IPR012337">
    <property type="entry name" value="RNaseH-like_sf"/>
</dbReference>
<dbReference type="EMBL" id="BRPK01000022">
    <property type="protein sequence ID" value="GLB45366.1"/>
    <property type="molecule type" value="Genomic_DNA"/>
</dbReference>
<feature type="compositionally biased region" description="Low complexity" evidence="6">
    <location>
        <begin position="732"/>
        <end position="749"/>
    </location>
</feature>
<dbReference type="AlphaFoldDB" id="A0A9P3Q128"/>
<keyword evidence="5" id="KW-0539">Nucleus</keyword>
<dbReference type="Pfam" id="PF04937">
    <property type="entry name" value="DUF659"/>
    <property type="match status" value="1"/>
</dbReference>
<feature type="compositionally biased region" description="Basic and acidic residues" evidence="6">
    <location>
        <begin position="685"/>
        <end position="696"/>
    </location>
</feature>
<feature type="domain" description="DUF659" evidence="7">
    <location>
        <begin position="222"/>
        <end position="369"/>
    </location>
</feature>
<evidence type="ECO:0000256" key="5">
    <source>
        <dbReference type="ARBA" id="ARBA00023242"/>
    </source>
</evidence>
<feature type="compositionally biased region" description="Acidic residues" evidence="6">
    <location>
        <begin position="716"/>
        <end position="726"/>
    </location>
</feature>
<evidence type="ECO:0000256" key="6">
    <source>
        <dbReference type="SAM" id="MobiDB-lite"/>
    </source>
</evidence>
<dbReference type="PANTHER" id="PTHR46481:SF10">
    <property type="entry name" value="ZINC FINGER BED DOMAIN-CONTAINING PROTEIN 39"/>
    <property type="match status" value="1"/>
</dbReference>
<dbReference type="PANTHER" id="PTHR46481">
    <property type="entry name" value="ZINC FINGER BED DOMAIN-CONTAINING PROTEIN 4"/>
    <property type="match status" value="1"/>
</dbReference>
<gene>
    <name evidence="8" type="ORF">LshimejAT787_2200290</name>
</gene>
<keyword evidence="4" id="KW-0862">Zinc</keyword>
<dbReference type="SUPFAM" id="SSF53098">
    <property type="entry name" value="Ribonuclease H-like"/>
    <property type="match status" value="1"/>
</dbReference>
<comment type="subcellular location">
    <subcellularLocation>
        <location evidence="1">Nucleus</location>
    </subcellularLocation>
</comment>
<evidence type="ECO:0000256" key="2">
    <source>
        <dbReference type="ARBA" id="ARBA00022723"/>
    </source>
</evidence>
<evidence type="ECO:0000259" key="7">
    <source>
        <dbReference type="Pfam" id="PF04937"/>
    </source>
</evidence>
<feature type="region of interest" description="Disordered" evidence="6">
    <location>
        <begin position="677"/>
        <end position="755"/>
    </location>
</feature>
<sequence length="844" mass="96408">MTDAVWKHYHKGSRKYKQDKHHWEAWCRACIQVKVLITRNTELDRLTAGATTSVRTEADLEAYYLSTVPPRSGKVDEMWKHLSKCEHVAEGVKQEAQHMVYARKKTRLAKENRTIDDYAPTATPTRLQISPLQPSLSNTPIGNETPSPLSRTWSNESLRTAVDPAVFYGETLPRQRFSRDTQAEFNADLCRLLVVCNIAWWAVENPYWRGFFNKWLPTALMPGRKELSGRILDEEVNKVVNKMKPDVQNRYGTGECDGWKNVTKASIIAFIMNVEYVPYLLNIADISAVHKTTENLLDLVLAEIKYATESLKIIVVAWCTDASGESAKMRRLLNVRMPWIITLDCWCHQINLIVGDIFKVKNAFVRCMEGAIEVIKWFNNHSRALGKLKDVQRQKFQKVWCLILPVLTRWTSHYLAIRRLLELEIAFKQLLLDDKDDVLLCAGDKREAKDKAEEVIGILEGYNFWGNLKYIKAHLEPLAVAANVTQSDNARLDVIVITLVNLYRIYSDENHGFDESISPVLVSLEKRWAKADRPIFILAVVFNPYIRATFFARDSPYRTFVTLWKLVSDAYKRLFKTDDEPDHAFRTAFNEYINRKGEYSDDGMSLVYHKEAAIKEKKSVNMINLWRELNPVLGDNLDQTATPPQGKRALVEMAMRIFSATPNSAATERIFSQFSVKHSKHRNRTHPERIRKEVLLKTDTVSAYGPPPRRKRKFGEDDDSDSEDDATPTPRSSAPSGPSQTSTSTTTSTEPNRDPLQFSRIARELIDEASNDVDDVEHAPAPAAPTTPAVNRTHLTLKNLFYYPPPSDSSSPSSKVLTECWRAGETGFANEVEFHDFMNEEDEN</sequence>
<name>A0A9P3Q128_LYOSH</name>
<comment type="caution">
    <text evidence="8">The sequence shown here is derived from an EMBL/GenBank/DDBJ whole genome shotgun (WGS) entry which is preliminary data.</text>
</comment>
<dbReference type="OrthoDB" id="2423954at2759"/>
<protein>
    <recommendedName>
        <fullName evidence="7">DUF659 domain-containing protein</fullName>
    </recommendedName>
</protein>
<organism evidence="8 9">
    <name type="scientific">Lyophyllum shimeji</name>
    <name type="common">Hon-shimeji</name>
    <name type="synonym">Tricholoma shimeji</name>
    <dbReference type="NCBI Taxonomy" id="47721"/>
    <lineage>
        <taxon>Eukaryota</taxon>
        <taxon>Fungi</taxon>
        <taxon>Dikarya</taxon>
        <taxon>Basidiomycota</taxon>
        <taxon>Agaricomycotina</taxon>
        <taxon>Agaricomycetes</taxon>
        <taxon>Agaricomycetidae</taxon>
        <taxon>Agaricales</taxon>
        <taxon>Tricholomatineae</taxon>
        <taxon>Lyophyllaceae</taxon>
        <taxon>Lyophyllum</taxon>
    </lineage>
</organism>
<evidence type="ECO:0000313" key="9">
    <source>
        <dbReference type="Proteomes" id="UP001063166"/>
    </source>
</evidence>
<dbReference type="GO" id="GO:0005634">
    <property type="term" value="C:nucleus"/>
    <property type="evidence" value="ECO:0007669"/>
    <property type="project" value="UniProtKB-SubCell"/>
</dbReference>
<evidence type="ECO:0000313" key="8">
    <source>
        <dbReference type="EMBL" id="GLB45366.1"/>
    </source>
</evidence>
<evidence type="ECO:0000256" key="4">
    <source>
        <dbReference type="ARBA" id="ARBA00022833"/>
    </source>
</evidence>
<keyword evidence="9" id="KW-1185">Reference proteome</keyword>
<evidence type="ECO:0000256" key="3">
    <source>
        <dbReference type="ARBA" id="ARBA00022771"/>
    </source>
</evidence>
<proteinExistence type="predicted"/>
<dbReference type="Proteomes" id="UP001063166">
    <property type="component" value="Unassembled WGS sequence"/>
</dbReference>